<sequence>MLIILLSLFVFAKDVVGEIDCDKDFFEQCERAKLYDEIPREVEEFNALCPELSPYIECLRDYDMKCEEKEKRFRQPEVYADILDMFDELCAEGSILNEIATSNLKCFNETFSNTNCLQEMIDFLNPYEKEVPLDEFTTTHVIPGRVRCLSMIIHTNCILTDITRNCGIKARFMAVEYVHKSGYLEEFCPLSYRKSLLPNIDDFRLTEEQKTFAIAELERMKISDDV</sequence>
<dbReference type="PANTHER" id="PTHR33964">
    <property type="entry name" value="RE45066P-RELATED"/>
    <property type="match status" value="1"/>
</dbReference>
<feature type="chain" id="PRO_5021232555" description="DUF19 domain-containing protein" evidence="1">
    <location>
        <begin position="18"/>
        <end position="226"/>
    </location>
</feature>
<feature type="signal peptide" evidence="1">
    <location>
        <begin position="1"/>
        <end position="17"/>
    </location>
</feature>
<dbReference type="AlphaFoldDB" id="A0A4Y2L1A5"/>
<dbReference type="OrthoDB" id="6425416at2759"/>
<gene>
    <name evidence="2" type="ORF">AVEN_244466_1</name>
</gene>
<reference evidence="2 3" key="1">
    <citation type="journal article" date="2019" name="Sci. Rep.">
        <title>Orb-weaving spider Araneus ventricosus genome elucidates the spidroin gene catalogue.</title>
        <authorList>
            <person name="Kono N."/>
            <person name="Nakamura H."/>
            <person name="Ohtoshi R."/>
            <person name="Moran D.A.P."/>
            <person name="Shinohara A."/>
            <person name="Yoshida Y."/>
            <person name="Fujiwara M."/>
            <person name="Mori M."/>
            <person name="Tomita M."/>
            <person name="Arakawa K."/>
        </authorList>
    </citation>
    <scope>NUCLEOTIDE SEQUENCE [LARGE SCALE GENOMIC DNA]</scope>
</reference>
<protein>
    <recommendedName>
        <fullName evidence="4">DUF19 domain-containing protein</fullName>
    </recommendedName>
</protein>
<keyword evidence="3" id="KW-1185">Reference proteome</keyword>
<evidence type="ECO:0008006" key="4">
    <source>
        <dbReference type="Google" id="ProtNLM"/>
    </source>
</evidence>
<dbReference type="Proteomes" id="UP000499080">
    <property type="component" value="Unassembled WGS sequence"/>
</dbReference>
<proteinExistence type="predicted"/>
<dbReference type="PANTHER" id="PTHR33964:SF1">
    <property type="entry name" value="RE45066P"/>
    <property type="match status" value="1"/>
</dbReference>
<accession>A0A4Y2L1A5</accession>
<comment type="caution">
    <text evidence="2">The sequence shown here is derived from an EMBL/GenBank/DDBJ whole genome shotgun (WGS) entry which is preliminary data.</text>
</comment>
<keyword evidence="1" id="KW-0732">Signal</keyword>
<organism evidence="2 3">
    <name type="scientific">Araneus ventricosus</name>
    <name type="common">Orbweaver spider</name>
    <name type="synonym">Epeira ventricosa</name>
    <dbReference type="NCBI Taxonomy" id="182803"/>
    <lineage>
        <taxon>Eukaryota</taxon>
        <taxon>Metazoa</taxon>
        <taxon>Ecdysozoa</taxon>
        <taxon>Arthropoda</taxon>
        <taxon>Chelicerata</taxon>
        <taxon>Arachnida</taxon>
        <taxon>Araneae</taxon>
        <taxon>Araneomorphae</taxon>
        <taxon>Entelegynae</taxon>
        <taxon>Araneoidea</taxon>
        <taxon>Araneidae</taxon>
        <taxon>Araneus</taxon>
    </lineage>
</organism>
<evidence type="ECO:0000256" key="1">
    <source>
        <dbReference type="SAM" id="SignalP"/>
    </source>
</evidence>
<evidence type="ECO:0000313" key="2">
    <source>
        <dbReference type="EMBL" id="GBN08060.1"/>
    </source>
</evidence>
<name>A0A4Y2L1A5_ARAVE</name>
<dbReference type="EMBL" id="BGPR01005226">
    <property type="protein sequence ID" value="GBN08060.1"/>
    <property type="molecule type" value="Genomic_DNA"/>
</dbReference>
<evidence type="ECO:0000313" key="3">
    <source>
        <dbReference type="Proteomes" id="UP000499080"/>
    </source>
</evidence>